<gene>
    <name evidence="2" type="ORF">GCM10009682_19880</name>
</gene>
<accession>A0ABN2LSF4</accession>
<feature type="compositionally biased region" description="Basic residues" evidence="1">
    <location>
        <begin position="82"/>
        <end position="91"/>
    </location>
</feature>
<evidence type="ECO:0000313" key="3">
    <source>
        <dbReference type="Proteomes" id="UP001500218"/>
    </source>
</evidence>
<feature type="region of interest" description="Disordered" evidence="1">
    <location>
        <begin position="63"/>
        <end position="98"/>
    </location>
</feature>
<reference evidence="2 3" key="1">
    <citation type="journal article" date="2019" name="Int. J. Syst. Evol. Microbiol.">
        <title>The Global Catalogue of Microorganisms (GCM) 10K type strain sequencing project: providing services to taxonomists for standard genome sequencing and annotation.</title>
        <authorList>
            <consortium name="The Broad Institute Genomics Platform"/>
            <consortium name="The Broad Institute Genome Sequencing Center for Infectious Disease"/>
            <person name="Wu L."/>
            <person name="Ma J."/>
        </authorList>
    </citation>
    <scope>NUCLEOTIDE SEQUENCE [LARGE SCALE GENOMIC DNA]</scope>
    <source>
        <strain evidence="2 3">JCM 13250</strain>
    </source>
</reference>
<protein>
    <submittedName>
        <fullName evidence="2">Uncharacterized protein</fullName>
    </submittedName>
</protein>
<sequence>MTVSPCEWRRDGVTCRWRILRIENQNSQYIPKVFPLLSNKNPRSRLLDTEKWTCGTYFDHSYPQSAPGPVQLGGRGPTAARRPPRRRRPRPPAHSVRSPALDTWFPAETLTHEIPHPEVREPFRAELRPTPLDLYEEEAPLSAPTCDRLGHTYVRLTRLRRRSHNGGAGGMARPAA</sequence>
<keyword evidence="3" id="KW-1185">Reference proteome</keyword>
<evidence type="ECO:0000256" key="1">
    <source>
        <dbReference type="SAM" id="MobiDB-lite"/>
    </source>
</evidence>
<proteinExistence type="predicted"/>
<comment type="caution">
    <text evidence="2">The sequence shown here is derived from an EMBL/GenBank/DDBJ whole genome shotgun (WGS) entry which is preliminary data.</text>
</comment>
<evidence type="ECO:0000313" key="2">
    <source>
        <dbReference type="EMBL" id="GAA1798322.1"/>
    </source>
</evidence>
<dbReference type="EMBL" id="BAAALT010000053">
    <property type="protein sequence ID" value="GAA1798322.1"/>
    <property type="molecule type" value="Genomic_DNA"/>
</dbReference>
<name>A0ABN2LSF4_9ACTN</name>
<organism evidence="2 3">
    <name type="scientific">Luedemannella flava</name>
    <dbReference type="NCBI Taxonomy" id="349316"/>
    <lineage>
        <taxon>Bacteria</taxon>
        <taxon>Bacillati</taxon>
        <taxon>Actinomycetota</taxon>
        <taxon>Actinomycetes</taxon>
        <taxon>Micromonosporales</taxon>
        <taxon>Micromonosporaceae</taxon>
        <taxon>Luedemannella</taxon>
    </lineage>
</organism>
<dbReference type="Proteomes" id="UP001500218">
    <property type="component" value="Unassembled WGS sequence"/>
</dbReference>